<keyword evidence="5" id="KW-0378">Hydrolase</keyword>
<evidence type="ECO:0000259" key="10">
    <source>
        <dbReference type="Pfam" id="PF00675"/>
    </source>
</evidence>
<dbReference type="InterPro" id="IPR050626">
    <property type="entry name" value="Peptidase_M16"/>
</dbReference>
<dbReference type="Gene3D" id="3.30.830.10">
    <property type="entry name" value="Metalloenzyme, LuxS/M16 peptidase-like"/>
    <property type="match status" value="4"/>
</dbReference>
<evidence type="ECO:0000256" key="6">
    <source>
        <dbReference type="ARBA" id="ARBA00022833"/>
    </source>
</evidence>
<reference evidence="14" key="1">
    <citation type="submission" date="2021-09" db="EMBL/GenBank/DDBJ databases">
        <authorList>
            <consortium name="AG Swart"/>
            <person name="Singh M."/>
            <person name="Singh A."/>
            <person name="Seah K."/>
            <person name="Emmerich C."/>
        </authorList>
    </citation>
    <scope>NUCLEOTIDE SEQUENCE</scope>
    <source>
        <strain evidence="14">ATCC30299</strain>
    </source>
</reference>
<keyword evidence="9" id="KW-0175">Coiled coil</keyword>
<dbReference type="GO" id="GO:0004222">
    <property type="term" value="F:metalloendopeptidase activity"/>
    <property type="evidence" value="ECO:0007669"/>
    <property type="project" value="InterPro"/>
</dbReference>
<dbReference type="PANTHER" id="PTHR43690:SF18">
    <property type="entry name" value="INSULIN-DEGRADING ENZYME-RELATED"/>
    <property type="match status" value="1"/>
</dbReference>
<evidence type="ECO:0000259" key="13">
    <source>
        <dbReference type="Pfam" id="PF22456"/>
    </source>
</evidence>
<dbReference type="Proteomes" id="UP001162131">
    <property type="component" value="Unassembled WGS sequence"/>
</dbReference>
<dbReference type="AlphaFoldDB" id="A0AAU9IFI7"/>
<dbReference type="InterPro" id="IPR007863">
    <property type="entry name" value="Peptidase_M16_C"/>
</dbReference>
<feature type="coiled-coil region" evidence="9">
    <location>
        <begin position="913"/>
        <end position="940"/>
    </location>
</feature>
<keyword evidence="3" id="KW-0645">Protease</keyword>
<keyword evidence="7" id="KW-0482">Metalloprotease</keyword>
<gene>
    <name evidence="14" type="ORF">BSTOLATCC_MIC9975</name>
</gene>
<dbReference type="InterPro" id="IPR032632">
    <property type="entry name" value="Peptidase_M16_M"/>
</dbReference>
<feature type="domain" description="Peptidase M16 N-terminal" evidence="10">
    <location>
        <begin position="26"/>
        <end position="152"/>
    </location>
</feature>
<keyword evidence="4" id="KW-0479">Metal-binding</keyword>
<evidence type="ECO:0008006" key="16">
    <source>
        <dbReference type="Google" id="ProtNLM"/>
    </source>
</evidence>
<feature type="domain" description="Peptidase M16 middle/third" evidence="12">
    <location>
        <begin position="366"/>
        <end position="656"/>
    </location>
</feature>
<evidence type="ECO:0000259" key="11">
    <source>
        <dbReference type="Pfam" id="PF05193"/>
    </source>
</evidence>
<evidence type="ECO:0000256" key="3">
    <source>
        <dbReference type="ARBA" id="ARBA00022670"/>
    </source>
</evidence>
<sequence length="956" mass="111163">MAVLEKSPIDDRLYKYFELPNKMKCLAISDPTTDISAAAVNVEVGNISDPPEYQGLAHFLEHMLFMGTEKYPGENHYKSFISKHAGYNNASTSQESTRYYFSVSSQNLYEALDIFSQFFIQPLLGEDAVSREMKAVDAEHKKNLKNDIRRYFRLLRMASKPGHPFGLFGTGCFETLNKPDIYTEVKRFYQEKYSSNLMSVAVLGKEPIEILEKWIEDCFSNIPNKELIPDKLEEQPFDETTNGFLTKIISVKNKKEIKFVWQFPGLSQYYLSKPGKYLTHLIGHEGKNSLLSALTNEELASSLVTEISFDLSSFSLFVITITLTDKGFAHYDRVVELVHEHIEILKEKGIQKWVFDELRFMDIANFNNKSEKSPADEVIELSRNLHKYPPEKIISGPCIREEWNPELIRSLLDLMRPSNLQIYFLCQKFDKTNMAEESFYGTFYSRERFSDELLAKMISPRRNSNKEVILDLPVPNDFIPTLFHIEEPQDLKLVPNLLLDDEKNTVWHMFDNSFKADKIIAELMIYCGDCAVHLNPFFHVLAQLWNDMFYHKFRETDYLAKCAGLKLSFDFTYYGLKINLNGYSQRFANFFETVISALSSFEITENDCSIFDIYYIKKKSALESLALSPEPIDEAFNMFKDLVSVNGYFSHQEKLEVLRNVTFQDILWFSKKWLKNVRFEWLILGCINAESALNMAQAVASIFESKRNIQYISKEDYPINEIVTIPSVSTDKSLSNLVYSKHIEDKTNKNSAVVAIWQIGTEDPKAFAGMHIILKFLKEPCFTTLRTKEQLGYIVSANHRRIRGNLYLSIDIQSSVSCCAHVTERISCFIDAMRQKVLEITDEEYEKIKNSAKNAWARKDVALIGKFDRFMTEVVRRSYQFTKKEDIEQVMHSYTKEEFQNLFERIFYKNSARVDLELISENLREEQEVLEKQCEKMKIQSPNYFKRSNAIIYNSR</sequence>
<evidence type="ECO:0000256" key="8">
    <source>
        <dbReference type="RuleBase" id="RU004447"/>
    </source>
</evidence>
<dbReference type="GO" id="GO:0005737">
    <property type="term" value="C:cytoplasm"/>
    <property type="evidence" value="ECO:0007669"/>
    <property type="project" value="UniProtKB-ARBA"/>
</dbReference>
<name>A0AAU9IFI7_9CILI</name>
<organism evidence="14 15">
    <name type="scientific">Blepharisma stoltei</name>
    <dbReference type="NCBI Taxonomy" id="1481888"/>
    <lineage>
        <taxon>Eukaryota</taxon>
        <taxon>Sar</taxon>
        <taxon>Alveolata</taxon>
        <taxon>Ciliophora</taxon>
        <taxon>Postciliodesmatophora</taxon>
        <taxon>Heterotrichea</taxon>
        <taxon>Heterotrichida</taxon>
        <taxon>Blepharismidae</taxon>
        <taxon>Blepharisma</taxon>
    </lineage>
</organism>
<evidence type="ECO:0000259" key="12">
    <source>
        <dbReference type="Pfam" id="PF16187"/>
    </source>
</evidence>
<comment type="caution">
    <text evidence="14">The sequence shown here is derived from an EMBL/GenBank/DDBJ whole genome shotgun (WGS) entry which is preliminary data.</text>
</comment>
<dbReference type="PROSITE" id="PS00143">
    <property type="entry name" value="INSULINASE"/>
    <property type="match status" value="1"/>
</dbReference>
<dbReference type="InterPro" id="IPR054734">
    <property type="entry name" value="PqqF-like_C_4"/>
</dbReference>
<dbReference type="GO" id="GO:0046872">
    <property type="term" value="F:metal ion binding"/>
    <property type="evidence" value="ECO:0007669"/>
    <property type="project" value="UniProtKB-KW"/>
</dbReference>
<evidence type="ECO:0000256" key="5">
    <source>
        <dbReference type="ARBA" id="ARBA00022801"/>
    </source>
</evidence>
<protein>
    <recommendedName>
        <fullName evidence="16">Insulin-degrading enzyme</fullName>
    </recommendedName>
</protein>
<comment type="similarity">
    <text evidence="2 8">Belongs to the peptidase M16 family.</text>
</comment>
<dbReference type="Pfam" id="PF22456">
    <property type="entry name" value="PqqF-like_C_4"/>
    <property type="match status" value="1"/>
</dbReference>
<proteinExistence type="inferred from homology"/>
<evidence type="ECO:0000256" key="7">
    <source>
        <dbReference type="ARBA" id="ARBA00023049"/>
    </source>
</evidence>
<keyword evidence="6" id="KW-0862">Zinc</keyword>
<dbReference type="EMBL" id="CAJZBQ010000011">
    <property type="protein sequence ID" value="CAG9314179.1"/>
    <property type="molecule type" value="Genomic_DNA"/>
</dbReference>
<dbReference type="InterPro" id="IPR011249">
    <property type="entry name" value="Metalloenz_LuxS/M16"/>
</dbReference>
<evidence type="ECO:0000313" key="14">
    <source>
        <dbReference type="EMBL" id="CAG9314179.1"/>
    </source>
</evidence>
<evidence type="ECO:0000313" key="15">
    <source>
        <dbReference type="Proteomes" id="UP001162131"/>
    </source>
</evidence>
<dbReference type="InterPro" id="IPR011765">
    <property type="entry name" value="Pept_M16_N"/>
</dbReference>
<dbReference type="Pfam" id="PF00675">
    <property type="entry name" value="Peptidase_M16"/>
    <property type="match status" value="1"/>
</dbReference>
<comment type="cofactor">
    <cofactor evidence="1">
        <name>Zn(2+)</name>
        <dbReference type="ChEBI" id="CHEBI:29105"/>
    </cofactor>
</comment>
<dbReference type="FunFam" id="3.30.830.10:FF:000005">
    <property type="entry name" value="nardilysin isoform X1"/>
    <property type="match status" value="1"/>
</dbReference>
<dbReference type="PANTHER" id="PTHR43690">
    <property type="entry name" value="NARDILYSIN"/>
    <property type="match status" value="1"/>
</dbReference>
<accession>A0AAU9IFI7</accession>
<evidence type="ECO:0000256" key="1">
    <source>
        <dbReference type="ARBA" id="ARBA00001947"/>
    </source>
</evidence>
<feature type="domain" description="Peptidase M16 C-terminal" evidence="11">
    <location>
        <begin position="182"/>
        <end position="359"/>
    </location>
</feature>
<feature type="domain" description="Coenzyme PQQ synthesis protein F-like C-terminal lobe" evidence="13">
    <location>
        <begin position="776"/>
        <end position="870"/>
    </location>
</feature>
<evidence type="ECO:0000256" key="9">
    <source>
        <dbReference type="SAM" id="Coils"/>
    </source>
</evidence>
<evidence type="ECO:0000256" key="2">
    <source>
        <dbReference type="ARBA" id="ARBA00007261"/>
    </source>
</evidence>
<dbReference type="SUPFAM" id="SSF63411">
    <property type="entry name" value="LuxS/MPP-like metallohydrolase"/>
    <property type="match status" value="4"/>
</dbReference>
<dbReference type="FunFam" id="3.30.830.10:FF:000012">
    <property type="entry name" value="Protease 3"/>
    <property type="match status" value="1"/>
</dbReference>
<dbReference type="GO" id="GO:0006508">
    <property type="term" value="P:proteolysis"/>
    <property type="evidence" value="ECO:0007669"/>
    <property type="project" value="UniProtKB-KW"/>
</dbReference>
<evidence type="ECO:0000256" key="4">
    <source>
        <dbReference type="ARBA" id="ARBA00022723"/>
    </source>
</evidence>
<dbReference type="Pfam" id="PF16187">
    <property type="entry name" value="Peptidase_M16_M"/>
    <property type="match status" value="1"/>
</dbReference>
<dbReference type="InterPro" id="IPR001431">
    <property type="entry name" value="Pept_M16_Zn_BS"/>
</dbReference>
<keyword evidence="15" id="KW-1185">Reference proteome</keyword>
<dbReference type="Pfam" id="PF05193">
    <property type="entry name" value="Peptidase_M16_C"/>
    <property type="match status" value="1"/>
</dbReference>